<dbReference type="AlphaFoldDB" id="R0GP59"/>
<dbReference type="InterPro" id="IPR006282">
    <property type="entry name" value="Thi_PPkinase"/>
</dbReference>
<evidence type="ECO:0000256" key="1">
    <source>
        <dbReference type="ARBA" id="ARBA00004514"/>
    </source>
</evidence>
<keyword evidence="6" id="KW-0808">Transferase</keyword>
<dbReference type="GO" id="GO:0004788">
    <property type="term" value="F:thiamine diphosphokinase activity"/>
    <property type="evidence" value="ECO:0007669"/>
    <property type="project" value="UniProtKB-EC"/>
</dbReference>
<keyword evidence="7" id="KW-0547">Nucleotide-binding</keyword>
<dbReference type="SMART" id="SM00983">
    <property type="entry name" value="TPK_B1_binding"/>
    <property type="match status" value="1"/>
</dbReference>
<dbReference type="CDD" id="cd07995">
    <property type="entry name" value="TPK"/>
    <property type="match status" value="1"/>
</dbReference>
<dbReference type="Gene3D" id="3.40.50.10240">
    <property type="entry name" value="Thiamin pyrophosphokinase, catalytic domain"/>
    <property type="match status" value="1"/>
</dbReference>
<dbReference type="InterPro" id="IPR036371">
    <property type="entry name" value="TPK_B1-bd_sf"/>
</dbReference>
<dbReference type="Proteomes" id="UP000029121">
    <property type="component" value="Unassembled WGS sequence"/>
</dbReference>
<accession>R0GP59</accession>
<comment type="pathway">
    <text evidence="2">Cofactor biosynthesis; thiamine diphosphate biosynthesis; thiamine diphosphate from thiamine: step 1/1.</text>
</comment>
<evidence type="ECO:0000256" key="9">
    <source>
        <dbReference type="ARBA" id="ARBA00022840"/>
    </source>
</evidence>
<evidence type="ECO:0000256" key="2">
    <source>
        <dbReference type="ARBA" id="ARBA00005078"/>
    </source>
</evidence>
<dbReference type="InterPro" id="IPR007373">
    <property type="entry name" value="Thiamin_PyroPKinase_B1-bd"/>
</dbReference>
<organism evidence="13 14">
    <name type="scientific">Capsella rubella</name>
    <dbReference type="NCBI Taxonomy" id="81985"/>
    <lineage>
        <taxon>Eukaryota</taxon>
        <taxon>Viridiplantae</taxon>
        <taxon>Streptophyta</taxon>
        <taxon>Embryophyta</taxon>
        <taxon>Tracheophyta</taxon>
        <taxon>Spermatophyta</taxon>
        <taxon>Magnoliopsida</taxon>
        <taxon>eudicotyledons</taxon>
        <taxon>Gunneridae</taxon>
        <taxon>Pentapetalae</taxon>
        <taxon>rosids</taxon>
        <taxon>malvids</taxon>
        <taxon>Brassicales</taxon>
        <taxon>Brassicaceae</taxon>
        <taxon>Camelineae</taxon>
        <taxon>Capsella</taxon>
    </lineage>
</organism>
<dbReference type="eggNOG" id="KOG3153">
    <property type="taxonomic scope" value="Eukaryota"/>
</dbReference>
<dbReference type="STRING" id="81985.R0GP59"/>
<keyword evidence="8" id="KW-0418">Kinase</keyword>
<dbReference type="InterPro" id="IPR036759">
    <property type="entry name" value="TPK_catalytic_sf"/>
</dbReference>
<dbReference type="SUPFAM" id="SSF63862">
    <property type="entry name" value="Thiamin pyrophosphokinase, substrate-binding domain"/>
    <property type="match status" value="1"/>
</dbReference>
<dbReference type="Pfam" id="PF04265">
    <property type="entry name" value="TPK_B1_binding"/>
    <property type="match status" value="1"/>
</dbReference>
<evidence type="ECO:0000256" key="3">
    <source>
        <dbReference type="ARBA" id="ARBA00006785"/>
    </source>
</evidence>
<comment type="similarity">
    <text evidence="3">Belongs to the thiamine pyrophosphokinase family.</text>
</comment>
<evidence type="ECO:0000313" key="14">
    <source>
        <dbReference type="Proteomes" id="UP000029121"/>
    </source>
</evidence>
<keyword evidence="9" id="KW-0067">ATP-binding</keyword>
<comment type="subcellular location">
    <subcellularLocation>
        <location evidence="1">Cytoplasm</location>
        <location evidence="1">Cytosol</location>
    </subcellularLocation>
</comment>
<dbReference type="GO" id="GO:0005829">
    <property type="term" value="C:cytosol"/>
    <property type="evidence" value="ECO:0007669"/>
    <property type="project" value="UniProtKB-SubCell"/>
</dbReference>
<evidence type="ECO:0000256" key="10">
    <source>
        <dbReference type="ARBA" id="ARBA00025120"/>
    </source>
</evidence>
<evidence type="ECO:0000256" key="8">
    <source>
        <dbReference type="ARBA" id="ARBA00022777"/>
    </source>
</evidence>
<evidence type="ECO:0000256" key="6">
    <source>
        <dbReference type="ARBA" id="ARBA00022679"/>
    </source>
</evidence>
<evidence type="ECO:0000259" key="12">
    <source>
        <dbReference type="SMART" id="SM00983"/>
    </source>
</evidence>
<keyword evidence="14" id="KW-1185">Reference proteome</keyword>
<dbReference type="InterPro" id="IPR007371">
    <property type="entry name" value="TPK_catalytic"/>
</dbReference>
<dbReference type="EMBL" id="KB870805">
    <property type="protein sequence ID" value="EOA37732.1"/>
    <property type="molecule type" value="Genomic_DNA"/>
</dbReference>
<gene>
    <name evidence="13" type="ORF">CARUB_v10012506mg</name>
</gene>
<dbReference type="GO" id="GO:0005524">
    <property type="term" value="F:ATP binding"/>
    <property type="evidence" value="ECO:0007669"/>
    <property type="project" value="UniProtKB-KW"/>
</dbReference>
<feature type="domain" description="Thiamin pyrophosphokinase thiamin-binding" evidence="12">
    <location>
        <begin position="234"/>
        <end position="300"/>
    </location>
</feature>
<dbReference type="FunFam" id="2.60.120.320:FF:000001">
    <property type="entry name" value="Thiamine pyrophosphokinase"/>
    <property type="match status" value="1"/>
</dbReference>
<keyword evidence="5" id="KW-0963">Cytoplasm</keyword>
<dbReference type="NCBIfam" id="TIGR01378">
    <property type="entry name" value="thi_PPkinase"/>
    <property type="match status" value="1"/>
</dbReference>
<dbReference type="GO" id="GO:0006772">
    <property type="term" value="P:thiamine metabolic process"/>
    <property type="evidence" value="ECO:0007669"/>
    <property type="project" value="InterPro"/>
</dbReference>
<dbReference type="Gene3D" id="2.60.120.320">
    <property type="entry name" value="Thiamin pyrophosphokinase, thiamin-binding domain"/>
    <property type="match status" value="1"/>
</dbReference>
<evidence type="ECO:0000256" key="11">
    <source>
        <dbReference type="ARBA" id="ARBA00052367"/>
    </source>
</evidence>
<evidence type="ECO:0000256" key="7">
    <source>
        <dbReference type="ARBA" id="ARBA00022741"/>
    </source>
</evidence>
<dbReference type="SUPFAM" id="SSF63999">
    <property type="entry name" value="Thiamin pyrophosphokinase, catalytic domain"/>
    <property type="match status" value="1"/>
</dbReference>
<evidence type="ECO:0000256" key="4">
    <source>
        <dbReference type="ARBA" id="ARBA00013245"/>
    </source>
</evidence>
<comment type="catalytic activity">
    <reaction evidence="11">
        <text>thiamine + ATP = thiamine diphosphate + AMP + H(+)</text>
        <dbReference type="Rhea" id="RHEA:11576"/>
        <dbReference type="ChEBI" id="CHEBI:15378"/>
        <dbReference type="ChEBI" id="CHEBI:18385"/>
        <dbReference type="ChEBI" id="CHEBI:30616"/>
        <dbReference type="ChEBI" id="CHEBI:58937"/>
        <dbReference type="ChEBI" id="CHEBI:456215"/>
        <dbReference type="EC" id="2.7.6.2"/>
    </reaction>
    <physiologicalReaction direction="left-to-right" evidence="11">
        <dbReference type="Rhea" id="RHEA:11577"/>
    </physiologicalReaction>
</comment>
<dbReference type="EC" id="2.7.6.2" evidence="4"/>
<protein>
    <recommendedName>
        <fullName evidence="4">thiamine diphosphokinase</fullName>
        <ecNumber evidence="4">2.7.6.2</ecNumber>
    </recommendedName>
</protein>
<dbReference type="PANTHER" id="PTHR13622:SF8">
    <property type="entry name" value="THIAMIN PYROPHOSPHOKINASE 1"/>
    <property type="match status" value="1"/>
</dbReference>
<dbReference type="PANTHER" id="PTHR13622">
    <property type="entry name" value="THIAMIN PYROPHOSPHOKINASE"/>
    <property type="match status" value="1"/>
</dbReference>
<evidence type="ECO:0000313" key="13">
    <source>
        <dbReference type="EMBL" id="EOA37732.1"/>
    </source>
</evidence>
<evidence type="ECO:0000256" key="5">
    <source>
        <dbReference type="ARBA" id="ARBA00022490"/>
    </source>
</evidence>
<dbReference type="FunFam" id="3.40.50.10240:FF:000001">
    <property type="entry name" value="Thiamine pyrophosphokinase"/>
    <property type="match status" value="1"/>
</dbReference>
<comment type="function">
    <text evidence="10">Catalyzes the phosphorylation of thiamine to thiamine pyrophosphate (TPP). TPP is an active cofactor for enzymes involved in glycolysis and energy production. Plant leaves require high levels of TPP for photosynthesis and carbohydrate metabolism.</text>
</comment>
<feature type="non-terminal residue" evidence="13">
    <location>
        <position position="1"/>
    </location>
</feature>
<name>R0GP59_9BRAS</name>
<reference evidence="14" key="1">
    <citation type="journal article" date="2013" name="Nat. Genet.">
        <title>The Capsella rubella genome and the genomic consequences of rapid mating system evolution.</title>
        <authorList>
            <person name="Slotte T."/>
            <person name="Hazzouri K.M."/>
            <person name="Agren J.A."/>
            <person name="Koenig D."/>
            <person name="Maumus F."/>
            <person name="Guo Y.L."/>
            <person name="Steige K."/>
            <person name="Platts A.E."/>
            <person name="Escobar J.S."/>
            <person name="Newman L.K."/>
            <person name="Wang W."/>
            <person name="Mandakova T."/>
            <person name="Vello E."/>
            <person name="Smith L.M."/>
            <person name="Henz S.R."/>
            <person name="Steffen J."/>
            <person name="Takuno S."/>
            <person name="Brandvain Y."/>
            <person name="Coop G."/>
            <person name="Andolfatto P."/>
            <person name="Hu T.T."/>
            <person name="Blanchette M."/>
            <person name="Clark R.M."/>
            <person name="Quesneville H."/>
            <person name="Nordborg M."/>
            <person name="Gaut B.S."/>
            <person name="Lysak M.A."/>
            <person name="Jenkins J."/>
            <person name="Grimwood J."/>
            <person name="Chapman J."/>
            <person name="Prochnik S."/>
            <person name="Shu S."/>
            <person name="Rokhsar D."/>
            <person name="Schmutz J."/>
            <person name="Weigel D."/>
            <person name="Wright S.I."/>
        </authorList>
    </citation>
    <scope>NUCLEOTIDE SEQUENCE [LARGE SCALE GENOMIC DNA]</scope>
    <source>
        <strain evidence="14">cv. Monte Gargano</strain>
    </source>
</reference>
<dbReference type="GO" id="GO:0016301">
    <property type="term" value="F:kinase activity"/>
    <property type="evidence" value="ECO:0007669"/>
    <property type="project" value="UniProtKB-KW"/>
</dbReference>
<dbReference type="GO" id="GO:0030975">
    <property type="term" value="F:thiamine binding"/>
    <property type="evidence" value="ECO:0007669"/>
    <property type="project" value="InterPro"/>
</dbReference>
<proteinExistence type="inferred from homology"/>
<dbReference type="Pfam" id="PF04263">
    <property type="entry name" value="TPK_catalytic"/>
    <property type="match status" value="1"/>
</dbReference>
<dbReference type="GO" id="GO:0009229">
    <property type="term" value="P:thiamine diphosphate biosynthetic process"/>
    <property type="evidence" value="ECO:0007669"/>
    <property type="project" value="InterPro"/>
</dbReference>
<sequence>YIQRTYNLTKGVNFEEEKDTRYMDLNLGENEILKARIKQLELAMDVMVHSSSFLLPYNPAEETRYALVVLNQNLPRFTPLLWEHATLRLCADGGANRIYDELPLFFPHEDASSIRNRLDCLYIEQNYFRYKPDVIKGDMDSIRRDVLDFYVSLGTQVIDESHDQDTTDLDKCILYIRDSASNLESSRFQILATGALGGRFDHEAGNLNVLYRYPDTRIVLLSDDCLIQLLPKNHLHELHIQSSLEGPHCGLIPIGTPSAKTTTSGLKWDLSNTEMRFGGLISTSNLVKEEKITVESDSDLLWTISIKKTGLPLENNTP</sequence>